<reference evidence="1 2" key="1">
    <citation type="journal article" date="2015" name="Proc. Natl. Acad. Sci. U.S.A.">
        <title>The resurrection genome of Boea hygrometrica: A blueprint for survival of dehydration.</title>
        <authorList>
            <person name="Xiao L."/>
            <person name="Yang G."/>
            <person name="Zhang L."/>
            <person name="Yang X."/>
            <person name="Zhao S."/>
            <person name="Ji Z."/>
            <person name="Zhou Q."/>
            <person name="Hu M."/>
            <person name="Wang Y."/>
            <person name="Chen M."/>
            <person name="Xu Y."/>
            <person name="Jin H."/>
            <person name="Xiao X."/>
            <person name="Hu G."/>
            <person name="Bao F."/>
            <person name="Hu Y."/>
            <person name="Wan P."/>
            <person name="Li L."/>
            <person name="Deng X."/>
            <person name="Kuang T."/>
            <person name="Xiang C."/>
            <person name="Zhu J.K."/>
            <person name="Oliver M.J."/>
            <person name="He Y."/>
        </authorList>
    </citation>
    <scope>NUCLEOTIDE SEQUENCE [LARGE SCALE GENOMIC DNA]</scope>
    <source>
        <strain evidence="2">cv. XS01</strain>
    </source>
</reference>
<evidence type="ECO:0000313" key="2">
    <source>
        <dbReference type="Proteomes" id="UP000250235"/>
    </source>
</evidence>
<organism evidence="1 2">
    <name type="scientific">Dorcoceras hygrometricum</name>
    <dbReference type="NCBI Taxonomy" id="472368"/>
    <lineage>
        <taxon>Eukaryota</taxon>
        <taxon>Viridiplantae</taxon>
        <taxon>Streptophyta</taxon>
        <taxon>Embryophyta</taxon>
        <taxon>Tracheophyta</taxon>
        <taxon>Spermatophyta</taxon>
        <taxon>Magnoliopsida</taxon>
        <taxon>eudicotyledons</taxon>
        <taxon>Gunneridae</taxon>
        <taxon>Pentapetalae</taxon>
        <taxon>asterids</taxon>
        <taxon>lamiids</taxon>
        <taxon>Lamiales</taxon>
        <taxon>Gesneriaceae</taxon>
        <taxon>Didymocarpoideae</taxon>
        <taxon>Trichosporeae</taxon>
        <taxon>Loxocarpinae</taxon>
        <taxon>Dorcoceras</taxon>
    </lineage>
</organism>
<keyword evidence="2" id="KW-1185">Reference proteome</keyword>
<dbReference type="AlphaFoldDB" id="A0A2Z7CE43"/>
<dbReference type="EMBL" id="KQ997529">
    <property type="protein sequence ID" value="KZV44127.1"/>
    <property type="molecule type" value="Genomic_DNA"/>
</dbReference>
<evidence type="ECO:0000313" key="1">
    <source>
        <dbReference type="EMBL" id="KZV44127.1"/>
    </source>
</evidence>
<dbReference type="Proteomes" id="UP000250235">
    <property type="component" value="Unassembled WGS sequence"/>
</dbReference>
<gene>
    <name evidence="1" type="ORF">F511_26406</name>
</gene>
<protein>
    <submittedName>
        <fullName evidence="1">Uncharacterized protein</fullName>
    </submittedName>
</protein>
<name>A0A2Z7CE43_9LAMI</name>
<sequence length="198" mass="22560">MQNTDADPQPPTICRRFVNFMLSMSLRPIPSRPIPIENGSSVHEERSFKSIKKMSSDVVVELRHTYLEGNKASGQASTKDDQVLGNERSIIRKIPGKKEDELSQSPQNIYGFQMQQKTGREYQEKELQDLEILDGTYSETGISVQGSVDLSAGQAMKQKQLRPLMPLSRVDSKINEKSHEFIETRREAMRKSYRLANN</sequence>
<accession>A0A2Z7CE43</accession>
<proteinExistence type="predicted"/>